<dbReference type="GeneID" id="104763670"/>
<evidence type="ECO:0000256" key="3">
    <source>
        <dbReference type="SAM" id="MobiDB-lite"/>
    </source>
</evidence>
<dbReference type="Pfam" id="PF17232">
    <property type="entry name" value="Pep1_7"/>
    <property type="match status" value="1"/>
</dbReference>
<keyword evidence="4" id="KW-1185">Reference proteome</keyword>
<organism evidence="4 5">
    <name type="scientific">Camelina sativa</name>
    <name type="common">False flax</name>
    <name type="synonym">Myagrum sativum</name>
    <dbReference type="NCBI Taxonomy" id="90675"/>
    <lineage>
        <taxon>Eukaryota</taxon>
        <taxon>Viridiplantae</taxon>
        <taxon>Streptophyta</taxon>
        <taxon>Embryophyta</taxon>
        <taxon>Tracheophyta</taxon>
        <taxon>Spermatophyta</taxon>
        <taxon>Magnoliopsida</taxon>
        <taxon>eudicotyledons</taxon>
        <taxon>Gunneridae</taxon>
        <taxon>Pentapetalae</taxon>
        <taxon>rosids</taxon>
        <taxon>malvids</taxon>
        <taxon>Brassicales</taxon>
        <taxon>Brassicaceae</taxon>
        <taxon>Camelineae</taxon>
        <taxon>Camelina</taxon>
    </lineage>
</organism>
<gene>
    <name evidence="5" type="primary">LOC104763670</name>
</gene>
<name>A0ABM0XFN3_CAMSA</name>
<comment type="similarity">
    <text evidence="1">Belongs to the brassicaceae elicitor peptide family.</text>
</comment>
<dbReference type="Proteomes" id="UP000694864">
    <property type="component" value="Chromosome 18"/>
</dbReference>
<evidence type="ECO:0000256" key="1">
    <source>
        <dbReference type="ARBA" id="ARBA00011021"/>
    </source>
</evidence>
<accession>A0ABM0XFN3</accession>
<proteinExistence type="inferred from homology"/>
<evidence type="ECO:0000313" key="5">
    <source>
        <dbReference type="RefSeq" id="XP_010485316.1"/>
    </source>
</evidence>
<dbReference type="RefSeq" id="XP_010485316.1">
    <property type="nucleotide sequence ID" value="XM_010487014.1"/>
</dbReference>
<sequence>MLSQAPFNNLPPNVLFISVDCDSVLPLSYLSSAGYNIFVAKKKNTNGYLSYTPFAYATWLWNDSQKGTDAYEKYCQEHGFILSMNNTFSSSSTTAFSSILMLSYIADLCAPQTNTIGSRSTDKIVRRSEEEPYLWIPIQFLDQTVIAIFKCLGLLCPTAKKTSVTLYQPDEEEDVAMKDDGVVVLTRGRMKARAKKKDKENTSKGRPGQTNKLLNAAIETSVLNKEQIEISGD</sequence>
<feature type="region of interest" description="Disordered" evidence="3">
    <location>
        <begin position="193"/>
        <end position="212"/>
    </location>
</feature>
<evidence type="ECO:0000256" key="2">
    <source>
        <dbReference type="ARBA" id="ARBA00022821"/>
    </source>
</evidence>
<keyword evidence="2" id="KW-0611">Plant defense</keyword>
<reference evidence="4" key="1">
    <citation type="journal article" date="2014" name="Nat. Commun.">
        <title>The emerging biofuel crop Camelina sativa retains a highly undifferentiated hexaploid genome structure.</title>
        <authorList>
            <person name="Kagale S."/>
            <person name="Koh C."/>
            <person name="Nixon J."/>
            <person name="Bollina V."/>
            <person name="Clarke W.E."/>
            <person name="Tuteja R."/>
            <person name="Spillane C."/>
            <person name="Robinson S.J."/>
            <person name="Links M.G."/>
            <person name="Clarke C."/>
            <person name="Higgins E.E."/>
            <person name="Huebert T."/>
            <person name="Sharpe A.G."/>
            <person name="Parkin I.A."/>
        </authorList>
    </citation>
    <scope>NUCLEOTIDE SEQUENCE [LARGE SCALE GENOMIC DNA]</scope>
    <source>
        <strain evidence="4">cv. DH55</strain>
    </source>
</reference>
<protein>
    <submittedName>
        <fullName evidence="5">Uncharacterized protein LOC104763670</fullName>
    </submittedName>
</protein>
<evidence type="ECO:0000313" key="4">
    <source>
        <dbReference type="Proteomes" id="UP000694864"/>
    </source>
</evidence>
<dbReference type="InterPro" id="IPR035176">
    <property type="entry name" value="PEP"/>
</dbReference>
<reference evidence="5" key="2">
    <citation type="submission" date="2025-08" db="UniProtKB">
        <authorList>
            <consortium name="RefSeq"/>
        </authorList>
    </citation>
    <scope>IDENTIFICATION</scope>
    <source>
        <tissue evidence="5">Leaf</tissue>
    </source>
</reference>